<evidence type="ECO:0000256" key="13">
    <source>
        <dbReference type="PROSITE-ProRule" id="PRU01087"/>
    </source>
</evidence>
<evidence type="ECO:0000256" key="12">
    <source>
        <dbReference type="ARBA" id="ARBA00023235"/>
    </source>
</evidence>
<dbReference type="GO" id="GO:0000247">
    <property type="term" value="F:C-8 sterol isomerase activity"/>
    <property type="evidence" value="ECO:0007669"/>
    <property type="project" value="TreeGrafter"/>
</dbReference>
<protein>
    <recommendedName>
        <fullName evidence="15">EXPERA domain-containing protein</fullName>
    </recommendedName>
</protein>
<proteinExistence type="inferred from homology"/>
<feature type="transmembrane region" description="Helical" evidence="14">
    <location>
        <begin position="143"/>
        <end position="160"/>
    </location>
</feature>
<keyword evidence="7" id="KW-0756">Sterol biosynthesis</keyword>
<evidence type="ECO:0000313" key="17">
    <source>
        <dbReference type="Proteomes" id="UP000271974"/>
    </source>
</evidence>
<dbReference type="PROSITE" id="PS51751">
    <property type="entry name" value="EXPERA"/>
    <property type="match status" value="1"/>
</dbReference>
<evidence type="ECO:0000256" key="2">
    <source>
        <dbReference type="ARBA" id="ARBA00008337"/>
    </source>
</evidence>
<evidence type="ECO:0000256" key="10">
    <source>
        <dbReference type="ARBA" id="ARBA00023166"/>
    </source>
</evidence>
<dbReference type="Proteomes" id="UP000271974">
    <property type="component" value="Unassembled WGS sequence"/>
</dbReference>
<keyword evidence="9 13" id="KW-0472">Membrane</keyword>
<gene>
    <name evidence="16" type="ORF">EGW08_006170</name>
</gene>
<keyword evidence="12" id="KW-0413">Isomerase</keyword>
<feature type="transmembrane region" description="Helical" evidence="14">
    <location>
        <begin position="27"/>
        <end position="47"/>
    </location>
</feature>
<accession>A0A433TX25</accession>
<organism evidence="16 17">
    <name type="scientific">Elysia chlorotica</name>
    <name type="common">Eastern emerald elysia</name>
    <name type="synonym">Sea slug</name>
    <dbReference type="NCBI Taxonomy" id="188477"/>
    <lineage>
        <taxon>Eukaryota</taxon>
        <taxon>Metazoa</taxon>
        <taxon>Spiralia</taxon>
        <taxon>Lophotrochozoa</taxon>
        <taxon>Mollusca</taxon>
        <taxon>Gastropoda</taxon>
        <taxon>Heterobranchia</taxon>
        <taxon>Euthyneura</taxon>
        <taxon>Panpulmonata</taxon>
        <taxon>Sacoglossa</taxon>
        <taxon>Placobranchoidea</taxon>
        <taxon>Plakobranchidae</taxon>
        <taxon>Elysia</taxon>
    </lineage>
</organism>
<evidence type="ECO:0000313" key="16">
    <source>
        <dbReference type="EMBL" id="RUS86077.1"/>
    </source>
</evidence>
<name>A0A433TX25_ELYCH</name>
<keyword evidence="17" id="KW-1185">Reference proteome</keyword>
<dbReference type="GO" id="GO:0016020">
    <property type="term" value="C:membrane"/>
    <property type="evidence" value="ECO:0007669"/>
    <property type="project" value="UniProtKB-SubCell"/>
</dbReference>
<sequence>MVIKHPYYPKNLKLPHYVPNDRSGAEILILFGAGVALVAIITWIFTGRRDPKFCILRRLVLCWFIICAIIHIFVEGYYAVYHATLAGHRTLLGELWKEYSMGDSRYLSSDTCVLCVESVTALFDGPLAFITFFAFMRGSTHRYGLQMLLSLCQLYGDVIYYATNLKDGFVYGPTDSLQYFYFYVLFINAFWIVIPIMLIIDSMQHISSCQTVSDFYIDEYNRKHGINDQQKSK</sequence>
<comment type="similarity">
    <text evidence="2">Belongs to the EBP family.</text>
</comment>
<feature type="transmembrane region" description="Helical" evidence="14">
    <location>
        <begin position="118"/>
        <end position="136"/>
    </location>
</feature>
<evidence type="ECO:0000256" key="1">
    <source>
        <dbReference type="ARBA" id="ARBA00004141"/>
    </source>
</evidence>
<dbReference type="InterPro" id="IPR033118">
    <property type="entry name" value="EXPERA"/>
</dbReference>
<feature type="transmembrane region" description="Helical" evidence="14">
    <location>
        <begin position="59"/>
        <end position="80"/>
    </location>
</feature>
<feature type="transmembrane region" description="Helical" evidence="14">
    <location>
        <begin position="180"/>
        <end position="200"/>
    </location>
</feature>
<dbReference type="PANTHER" id="PTHR14207:SF0">
    <property type="entry name" value="3-BETA-HYDROXYSTEROID-DELTA(8),DELTA(7)-ISOMERASE"/>
    <property type="match status" value="1"/>
</dbReference>
<evidence type="ECO:0000259" key="15">
    <source>
        <dbReference type="PROSITE" id="PS51751"/>
    </source>
</evidence>
<evidence type="ECO:0000256" key="7">
    <source>
        <dbReference type="ARBA" id="ARBA00023011"/>
    </source>
</evidence>
<keyword evidence="4 13" id="KW-0812">Transmembrane</keyword>
<evidence type="ECO:0000256" key="4">
    <source>
        <dbReference type="ARBA" id="ARBA00022692"/>
    </source>
</evidence>
<reference evidence="16 17" key="1">
    <citation type="submission" date="2019-01" db="EMBL/GenBank/DDBJ databases">
        <title>A draft genome assembly of the solar-powered sea slug Elysia chlorotica.</title>
        <authorList>
            <person name="Cai H."/>
            <person name="Li Q."/>
            <person name="Fang X."/>
            <person name="Li J."/>
            <person name="Curtis N.E."/>
            <person name="Altenburger A."/>
            <person name="Shibata T."/>
            <person name="Feng M."/>
            <person name="Maeda T."/>
            <person name="Schwartz J.A."/>
            <person name="Shigenobu S."/>
            <person name="Lundholm N."/>
            <person name="Nishiyama T."/>
            <person name="Yang H."/>
            <person name="Hasebe M."/>
            <person name="Li S."/>
            <person name="Pierce S.K."/>
            <person name="Wang J."/>
        </authorList>
    </citation>
    <scope>NUCLEOTIDE SEQUENCE [LARGE SCALE GENOMIC DNA]</scope>
    <source>
        <strain evidence="16">EC2010</strain>
        <tissue evidence="16">Whole organism of an adult</tissue>
    </source>
</reference>
<evidence type="ECO:0000256" key="9">
    <source>
        <dbReference type="ARBA" id="ARBA00023136"/>
    </source>
</evidence>
<keyword evidence="5" id="KW-0752">Steroid biosynthesis</keyword>
<comment type="caution">
    <text evidence="16">The sequence shown here is derived from an EMBL/GenBank/DDBJ whole genome shotgun (WGS) entry which is preliminary data.</text>
</comment>
<dbReference type="PANTHER" id="PTHR14207">
    <property type="entry name" value="STEROL ISOMERASE"/>
    <property type="match status" value="1"/>
</dbReference>
<keyword evidence="8" id="KW-0443">Lipid metabolism</keyword>
<dbReference type="STRING" id="188477.A0A433TX25"/>
<dbReference type="OrthoDB" id="58557at2759"/>
<evidence type="ECO:0000256" key="5">
    <source>
        <dbReference type="ARBA" id="ARBA00022955"/>
    </source>
</evidence>
<keyword evidence="11" id="KW-0753">Steroid metabolism</keyword>
<evidence type="ECO:0000256" key="8">
    <source>
        <dbReference type="ARBA" id="ARBA00023098"/>
    </source>
</evidence>
<comment type="subcellular location">
    <subcellularLocation>
        <location evidence="1">Membrane</location>
        <topology evidence="1">Multi-pass membrane protein</topology>
    </subcellularLocation>
</comment>
<keyword evidence="3" id="KW-0444">Lipid biosynthesis</keyword>
<dbReference type="GO" id="GO:0047750">
    <property type="term" value="F:cholestenol delta-isomerase activity"/>
    <property type="evidence" value="ECO:0007669"/>
    <property type="project" value="InterPro"/>
</dbReference>
<feature type="domain" description="EXPERA" evidence="15">
    <location>
        <begin position="56"/>
        <end position="199"/>
    </location>
</feature>
<keyword evidence="6 13" id="KW-1133">Transmembrane helix</keyword>
<evidence type="ECO:0000256" key="3">
    <source>
        <dbReference type="ARBA" id="ARBA00022516"/>
    </source>
</evidence>
<dbReference type="EMBL" id="RQTK01000151">
    <property type="protein sequence ID" value="RUS86077.1"/>
    <property type="molecule type" value="Genomic_DNA"/>
</dbReference>
<dbReference type="GO" id="GO:0004769">
    <property type="term" value="F:steroid Delta-isomerase activity"/>
    <property type="evidence" value="ECO:0007669"/>
    <property type="project" value="TreeGrafter"/>
</dbReference>
<evidence type="ECO:0000256" key="11">
    <source>
        <dbReference type="ARBA" id="ARBA00023221"/>
    </source>
</evidence>
<dbReference type="AlphaFoldDB" id="A0A433TX25"/>
<dbReference type="Pfam" id="PF05241">
    <property type="entry name" value="EBP"/>
    <property type="match status" value="1"/>
</dbReference>
<dbReference type="GO" id="GO:0005783">
    <property type="term" value="C:endoplasmic reticulum"/>
    <property type="evidence" value="ECO:0007669"/>
    <property type="project" value="TreeGrafter"/>
</dbReference>
<keyword evidence="10" id="KW-1207">Sterol metabolism</keyword>
<dbReference type="GO" id="GO:0016126">
    <property type="term" value="P:sterol biosynthetic process"/>
    <property type="evidence" value="ECO:0007669"/>
    <property type="project" value="UniProtKB-KW"/>
</dbReference>
<evidence type="ECO:0000256" key="6">
    <source>
        <dbReference type="ARBA" id="ARBA00022989"/>
    </source>
</evidence>
<dbReference type="InterPro" id="IPR007905">
    <property type="entry name" value="EBP"/>
</dbReference>
<evidence type="ECO:0000256" key="14">
    <source>
        <dbReference type="SAM" id="Phobius"/>
    </source>
</evidence>